<dbReference type="AntiFam" id="ANF00277">
    <property type="entry name" value="Spurious ORF (formerly Pfam entry PF11665)"/>
</dbReference>
<dbReference type="EMBL" id="VTYN01000030">
    <property type="protein sequence ID" value="NOH50454.1"/>
    <property type="molecule type" value="Genomic_DNA"/>
</dbReference>
<protein>
    <submittedName>
        <fullName evidence="1">DUF3265 domain-containing protein</fullName>
    </submittedName>
</protein>
<sequence>MYSDTTNKEFKTDSQRIAFSLCVSFGVEVPCRGLVITRFTP</sequence>
<dbReference type="AlphaFoldDB" id="A0A7Y4E3Y3"/>
<gene>
    <name evidence="1" type="ORF">F0262_20640</name>
</gene>
<dbReference type="Proteomes" id="UP000572072">
    <property type="component" value="Unassembled WGS sequence"/>
</dbReference>
<organism evidence="1 2">
    <name type="scientific">Vibrio rotiferianus</name>
    <dbReference type="NCBI Taxonomy" id="190895"/>
    <lineage>
        <taxon>Bacteria</taxon>
        <taxon>Pseudomonadati</taxon>
        <taxon>Pseudomonadota</taxon>
        <taxon>Gammaproteobacteria</taxon>
        <taxon>Vibrionales</taxon>
        <taxon>Vibrionaceae</taxon>
        <taxon>Vibrio</taxon>
    </lineage>
</organism>
<evidence type="ECO:0000313" key="2">
    <source>
        <dbReference type="Proteomes" id="UP000572072"/>
    </source>
</evidence>
<proteinExistence type="predicted"/>
<reference evidence="1 2" key="1">
    <citation type="submission" date="2019-08" db="EMBL/GenBank/DDBJ databases">
        <title>Draft genome sequencing and comparative genomics of hatchery-associated Vibrios.</title>
        <authorList>
            <person name="Kehlet-Delgado H."/>
            <person name="Mueller R.S."/>
        </authorList>
    </citation>
    <scope>NUCLEOTIDE SEQUENCE [LARGE SCALE GENOMIC DNA]</scope>
    <source>
        <strain evidence="1 2">00-78-3</strain>
    </source>
</reference>
<comment type="caution">
    <text evidence="1">The sequence shown here is derived from an EMBL/GenBank/DDBJ whole genome shotgun (WGS) entry which is preliminary data.</text>
</comment>
<accession>A0A7Y4E3Y3</accession>
<evidence type="ECO:0000313" key="1">
    <source>
        <dbReference type="EMBL" id="NOH50454.1"/>
    </source>
</evidence>
<name>A0A7Y4E3Y3_9VIBR</name>